<dbReference type="Proteomes" id="UP000053260">
    <property type="component" value="Unassembled WGS sequence"/>
</dbReference>
<evidence type="ECO:0000256" key="3">
    <source>
        <dbReference type="ARBA" id="ARBA00022679"/>
    </source>
</evidence>
<dbReference type="PANTHER" id="PTHR12001:SF69">
    <property type="entry name" value="ALL TRANS-POLYPRENYL-DIPHOSPHATE SYNTHASE PDSS1"/>
    <property type="match status" value="1"/>
</dbReference>
<dbReference type="CDD" id="cd00867">
    <property type="entry name" value="Trans_IPPS"/>
    <property type="match status" value="1"/>
</dbReference>
<dbReference type="GO" id="GO:0008299">
    <property type="term" value="P:isoprenoid biosynthetic process"/>
    <property type="evidence" value="ECO:0007669"/>
    <property type="project" value="InterPro"/>
</dbReference>
<proteinExistence type="inferred from homology"/>
<keyword evidence="3 6" id="KW-0808">Transferase</keyword>
<evidence type="ECO:0000256" key="6">
    <source>
        <dbReference type="RuleBase" id="RU004466"/>
    </source>
</evidence>
<dbReference type="SUPFAM" id="SSF48576">
    <property type="entry name" value="Terpenoid synthases"/>
    <property type="match status" value="1"/>
</dbReference>
<dbReference type="InterPro" id="IPR008949">
    <property type="entry name" value="Isoprenoid_synthase_dom_sf"/>
</dbReference>
<dbReference type="EMBL" id="LMXB01000151">
    <property type="protein sequence ID" value="KUO14417.1"/>
    <property type="molecule type" value="Genomic_DNA"/>
</dbReference>
<dbReference type="PANTHER" id="PTHR12001">
    <property type="entry name" value="GERANYLGERANYL PYROPHOSPHATE SYNTHASE"/>
    <property type="match status" value="1"/>
</dbReference>
<keyword evidence="5" id="KW-0460">Magnesium</keyword>
<evidence type="ECO:0000256" key="5">
    <source>
        <dbReference type="ARBA" id="ARBA00022842"/>
    </source>
</evidence>
<protein>
    <recommendedName>
        <fullName evidence="9">Geranylgeranyl pyrophosphate synthase</fullName>
    </recommendedName>
</protein>
<evidence type="ECO:0000256" key="4">
    <source>
        <dbReference type="ARBA" id="ARBA00022723"/>
    </source>
</evidence>
<reference evidence="7 8" key="1">
    <citation type="submission" date="2015-10" db="EMBL/GenBank/DDBJ databases">
        <title>Draft genome sequence of Streptomyces sp. RV15, isolated from a marine sponge.</title>
        <authorList>
            <person name="Ruckert C."/>
            <person name="Abdelmohsen U.R."/>
            <person name="Winkler A."/>
            <person name="Hentschel U."/>
            <person name="Kalinowski J."/>
            <person name="Kampfer P."/>
            <person name="Glaeser S."/>
        </authorList>
    </citation>
    <scope>NUCLEOTIDE SEQUENCE [LARGE SCALE GENOMIC DNA]</scope>
    <source>
        <strain evidence="7 8">RV15</strain>
    </source>
</reference>
<dbReference type="STRING" id="909626.AQJ91_46925"/>
<dbReference type="InterPro" id="IPR000092">
    <property type="entry name" value="Polyprenyl_synt"/>
</dbReference>
<organism evidence="7 8">
    <name type="scientific">Streptomyces dysideae</name>
    <dbReference type="NCBI Taxonomy" id="909626"/>
    <lineage>
        <taxon>Bacteria</taxon>
        <taxon>Bacillati</taxon>
        <taxon>Actinomycetota</taxon>
        <taxon>Actinomycetes</taxon>
        <taxon>Kitasatosporales</taxon>
        <taxon>Streptomycetaceae</taxon>
        <taxon>Streptomyces</taxon>
    </lineage>
</organism>
<name>A0A117RX41_9ACTN</name>
<comment type="similarity">
    <text evidence="2 6">Belongs to the FPP/GGPP synthase family.</text>
</comment>
<evidence type="ECO:0000256" key="1">
    <source>
        <dbReference type="ARBA" id="ARBA00001946"/>
    </source>
</evidence>
<evidence type="ECO:0000313" key="7">
    <source>
        <dbReference type="EMBL" id="KUO14417.1"/>
    </source>
</evidence>
<comment type="caution">
    <text evidence="7">The sequence shown here is derived from an EMBL/GenBank/DDBJ whole genome shotgun (WGS) entry which is preliminary data.</text>
</comment>
<dbReference type="Pfam" id="PF00348">
    <property type="entry name" value="polyprenyl_synt"/>
    <property type="match status" value="1"/>
</dbReference>
<evidence type="ECO:0000313" key="8">
    <source>
        <dbReference type="Proteomes" id="UP000053260"/>
    </source>
</evidence>
<dbReference type="AlphaFoldDB" id="A0A117RX41"/>
<comment type="cofactor">
    <cofactor evidence="1">
        <name>Mg(2+)</name>
        <dbReference type="ChEBI" id="CHEBI:18420"/>
    </cofactor>
</comment>
<dbReference type="GO" id="GO:0046872">
    <property type="term" value="F:metal ion binding"/>
    <property type="evidence" value="ECO:0007669"/>
    <property type="project" value="UniProtKB-KW"/>
</dbReference>
<evidence type="ECO:0008006" key="9">
    <source>
        <dbReference type="Google" id="ProtNLM"/>
    </source>
</evidence>
<gene>
    <name evidence="7" type="ORF">AQJ91_46925</name>
</gene>
<evidence type="ECO:0000256" key="2">
    <source>
        <dbReference type="ARBA" id="ARBA00006706"/>
    </source>
</evidence>
<dbReference type="Gene3D" id="1.10.600.10">
    <property type="entry name" value="Farnesyl Diphosphate Synthase"/>
    <property type="match status" value="1"/>
</dbReference>
<keyword evidence="8" id="KW-1185">Reference proteome</keyword>
<sequence length="349" mass="35948">MVADRIRLIKPIPPCFHLADIAGVIGLPLATVLHARAPTHGVLRFHTAMYRQGRPLAITDLLGPNPRDRGSALLDSLLAGSAAVEEGLLGAVKSDVRFIAESGRSLLRTGKALRLRPLLVLLAARFGDPHAPGVVPAAVAVELTHVAALAHDGVRGAEAAGHTRPDPHALLDTSVALLTGDFLFARASQILADLGPDAVRVQTAAYERLVTGQILSRTGPSEGCDPVAHHREVAAARTGSLTGVSGRLGALAAGAEDHVGDALARYGERLGTALGLTDDVLGPAEDDLLRAEVLTGPCPPPAHPAPGRVLREALCSALQARAALKDLPDCAARGALAGLCDAAAARARP</sequence>
<keyword evidence="4" id="KW-0479">Metal-binding</keyword>
<dbReference type="GO" id="GO:0004659">
    <property type="term" value="F:prenyltransferase activity"/>
    <property type="evidence" value="ECO:0007669"/>
    <property type="project" value="InterPro"/>
</dbReference>
<accession>A0A117RX41</accession>